<keyword evidence="2" id="KW-0560">Oxidoreductase</keyword>
<name>A0A1H8MWR5_9ACTN</name>
<proteinExistence type="predicted"/>
<dbReference type="OrthoDB" id="165368at2"/>
<dbReference type="AlphaFoldDB" id="A0A1H8MWR5"/>
<dbReference type="InterPro" id="IPR007138">
    <property type="entry name" value="ABM_dom"/>
</dbReference>
<dbReference type="Pfam" id="PF03992">
    <property type="entry name" value="ABM"/>
    <property type="match status" value="1"/>
</dbReference>
<dbReference type="Gene3D" id="3.30.70.100">
    <property type="match status" value="1"/>
</dbReference>
<accession>A0A1H8MWR5</accession>
<evidence type="ECO:0000313" key="3">
    <source>
        <dbReference type="Proteomes" id="UP000181951"/>
    </source>
</evidence>
<evidence type="ECO:0000313" key="2">
    <source>
        <dbReference type="EMBL" id="SEO21724.1"/>
    </source>
</evidence>
<dbReference type="RefSeq" id="WP_075017298.1">
    <property type="nucleotide sequence ID" value="NZ_FODD01000020.1"/>
</dbReference>
<dbReference type="EMBL" id="FODD01000020">
    <property type="protein sequence ID" value="SEO21724.1"/>
    <property type="molecule type" value="Genomic_DNA"/>
</dbReference>
<protein>
    <submittedName>
        <fullName evidence="2">Quinol monooxygenase YgiN</fullName>
    </submittedName>
</protein>
<organism evidence="2 3">
    <name type="scientific">Actinacidiphila rubida</name>
    <dbReference type="NCBI Taxonomy" id="310780"/>
    <lineage>
        <taxon>Bacteria</taxon>
        <taxon>Bacillati</taxon>
        <taxon>Actinomycetota</taxon>
        <taxon>Actinomycetes</taxon>
        <taxon>Kitasatosporales</taxon>
        <taxon>Streptomycetaceae</taxon>
        <taxon>Actinacidiphila</taxon>
    </lineage>
</organism>
<dbReference type="Proteomes" id="UP000181951">
    <property type="component" value="Unassembled WGS sequence"/>
</dbReference>
<dbReference type="SUPFAM" id="SSF54909">
    <property type="entry name" value="Dimeric alpha+beta barrel"/>
    <property type="match status" value="1"/>
</dbReference>
<keyword evidence="3" id="KW-1185">Reference proteome</keyword>
<sequence length="112" mass="12283">MSTGNMFSVYGRMTALPGRRDELITVLREGFLAGGDDSGLLTYSINTAFDDPDTIWLTQLWIDKDAHDATTRSEPVAAVSRRLPPLLARQPEGFYGRAVHVHGLTPGPDPRS</sequence>
<feature type="domain" description="ABM" evidence="1">
    <location>
        <begin position="7"/>
        <end position="95"/>
    </location>
</feature>
<gene>
    <name evidence="2" type="ORF">SAMN05216267_102045</name>
</gene>
<evidence type="ECO:0000259" key="1">
    <source>
        <dbReference type="PROSITE" id="PS51725"/>
    </source>
</evidence>
<dbReference type="STRING" id="310780.SAMN05216267_102045"/>
<dbReference type="PROSITE" id="PS51725">
    <property type="entry name" value="ABM"/>
    <property type="match status" value="1"/>
</dbReference>
<reference evidence="2 3" key="1">
    <citation type="submission" date="2016-10" db="EMBL/GenBank/DDBJ databases">
        <authorList>
            <person name="de Groot N.N."/>
        </authorList>
    </citation>
    <scope>NUCLEOTIDE SEQUENCE [LARGE SCALE GENOMIC DNA]</scope>
    <source>
        <strain evidence="2 3">CGMCC 4.2026</strain>
    </source>
</reference>
<dbReference type="InterPro" id="IPR011008">
    <property type="entry name" value="Dimeric_a/b-barrel"/>
</dbReference>
<keyword evidence="2" id="KW-0503">Monooxygenase</keyword>
<dbReference type="GO" id="GO:0004497">
    <property type="term" value="F:monooxygenase activity"/>
    <property type="evidence" value="ECO:0007669"/>
    <property type="project" value="UniProtKB-KW"/>
</dbReference>